<keyword evidence="3" id="KW-0732">Signal</keyword>
<dbReference type="InterPro" id="IPR051455">
    <property type="entry name" value="Bact_solute-bind_prot3"/>
</dbReference>
<sequence length="272" mass="28771">MIVIVAVLLVGVALVAYRAGGGEATASIIGKKSLRIGVKSDQPGLGLRMWDGTFTGFDVDVATYVAGRLGVGPDDLSFVGLTSKEREAALDDGTVDIVFATYSITPERKGKVTFGGPYYVAHQDILVRAGDRSIKNVSDLRGKRLCQAAGSNSWRRVTEERKVAATLVAASNYSECVTALKEGRMDAVSTDDLILAGFAAANGSGTTMVKAPFTNEKYGVGLKKGDVEGCQAVNRYLTEMYQNGAAKTLLTEWFGSVDFAVGASVPEFEGCN</sequence>
<dbReference type="InterPro" id="IPR001638">
    <property type="entry name" value="Solute-binding_3/MltF_N"/>
</dbReference>
<comment type="similarity">
    <text evidence="1">Belongs to the bacterial solute-binding protein 3 family.</text>
</comment>
<feature type="domain" description="Solute-binding protein family 3/N-terminal" evidence="4">
    <location>
        <begin position="33"/>
        <end position="257"/>
    </location>
</feature>
<keyword evidence="6" id="KW-1185">Reference proteome</keyword>
<name>A0A5C4JBL3_9ACTN</name>
<evidence type="ECO:0000256" key="1">
    <source>
        <dbReference type="ARBA" id="ARBA00010333"/>
    </source>
</evidence>
<dbReference type="GO" id="GO:0005576">
    <property type="term" value="C:extracellular region"/>
    <property type="evidence" value="ECO:0007669"/>
    <property type="project" value="TreeGrafter"/>
</dbReference>
<dbReference type="PANTHER" id="PTHR30085">
    <property type="entry name" value="AMINO ACID ABC TRANSPORTER PERMEASE"/>
    <property type="match status" value="1"/>
</dbReference>
<comment type="caution">
    <text evidence="5">The sequence shown here is derived from an EMBL/GenBank/DDBJ whole genome shotgun (WGS) entry which is preliminary data.</text>
</comment>
<evidence type="ECO:0000256" key="3">
    <source>
        <dbReference type="ARBA" id="ARBA00022729"/>
    </source>
</evidence>
<dbReference type="Proteomes" id="UP000309174">
    <property type="component" value="Unassembled WGS sequence"/>
</dbReference>
<dbReference type="Gene3D" id="3.40.190.10">
    <property type="entry name" value="Periplasmic binding protein-like II"/>
    <property type="match status" value="2"/>
</dbReference>
<dbReference type="OrthoDB" id="9807888at2"/>
<keyword evidence="2" id="KW-0813">Transport</keyword>
<dbReference type="AlphaFoldDB" id="A0A5C4JBL3"/>
<dbReference type="GO" id="GO:0006865">
    <property type="term" value="P:amino acid transport"/>
    <property type="evidence" value="ECO:0007669"/>
    <property type="project" value="TreeGrafter"/>
</dbReference>
<organism evidence="5 6">
    <name type="scientific">Actinomadura soli</name>
    <dbReference type="NCBI Taxonomy" id="2508997"/>
    <lineage>
        <taxon>Bacteria</taxon>
        <taxon>Bacillati</taxon>
        <taxon>Actinomycetota</taxon>
        <taxon>Actinomycetes</taxon>
        <taxon>Streptosporangiales</taxon>
        <taxon>Thermomonosporaceae</taxon>
        <taxon>Actinomadura</taxon>
    </lineage>
</organism>
<evidence type="ECO:0000259" key="4">
    <source>
        <dbReference type="SMART" id="SM00062"/>
    </source>
</evidence>
<accession>A0A5C4JBL3</accession>
<dbReference type="SUPFAM" id="SSF53850">
    <property type="entry name" value="Periplasmic binding protein-like II"/>
    <property type="match status" value="1"/>
</dbReference>
<gene>
    <name evidence="5" type="ORF">ETD83_16880</name>
</gene>
<dbReference type="EMBL" id="VCKW01000077">
    <property type="protein sequence ID" value="TMR00346.1"/>
    <property type="molecule type" value="Genomic_DNA"/>
</dbReference>
<dbReference type="SMART" id="SM00062">
    <property type="entry name" value="PBPb"/>
    <property type="match status" value="1"/>
</dbReference>
<dbReference type="CDD" id="cd13690">
    <property type="entry name" value="PBP2_GluB"/>
    <property type="match status" value="1"/>
</dbReference>
<proteinExistence type="inferred from homology"/>
<evidence type="ECO:0000313" key="6">
    <source>
        <dbReference type="Proteomes" id="UP000309174"/>
    </source>
</evidence>
<protein>
    <submittedName>
        <fullName evidence="5">Glutamate ABC transporter substrate-binding protein</fullName>
    </submittedName>
</protein>
<evidence type="ECO:0000313" key="5">
    <source>
        <dbReference type="EMBL" id="TMR00346.1"/>
    </source>
</evidence>
<evidence type="ECO:0000256" key="2">
    <source>
        <dbReference type="ARBA" id="ARBA00022448"/>
    </source>
</evidence>
<dbReference type="Pfam" id="PF00497">
    <property type="entry name" value="SBP_bac_3"/>
    <property type="match status" value="1"/>
</dbReference>
<dbReference type="PANTHER" id="PTHR30085:SF6">
    <property type="entry name" value="ABC TRANSPORTER GLUTAMINE-BINDING PROTEIN GLNH"/>
    <property type="match status" value="1"/>
</dbReference>
<dbReference type="GO" id="GO:0030288">
    <property type="term" value="C:outer membrane-bounded periplasmic space"/>
    <property type="evidence" value="ECO:0007669"/>
    <property type="project" value="TreeGrafter"/>
</dbReference>
<reference evidence="5 6" key="1">
    <citation type="submission" date="2019-05" db="EMBL/GenBank/DDBJ databases">
        <title>Draft genome sequence of Actinomadura sp. 14C53.</title>
        <authorList>
            <person name="Saricaoglu S."/>
            <person name="Isik K."/>
        </authorList>
    </citation>
    <scope>NUCLEOTIDE SEQUENCE [LARGE SCALE GENOMIC DNA]</scope>
    <source>
        <strain evidence="5 6">14C53</strain>
    </source>
</reference>